<gene>
    <name evidence="3" type="ORF">V7x_46360</name>
</gene>
<dbReference type="EMBL" id="SJPZ01000002">
    <property type="protein sequence ID" value="TWU62899.1"/>
    <property type="molecule type" value="Genomic_DNA"/>
</dbReference>
<keyword evidence="2" id="KW-0812">Transmembrane</keyword>
<dbReference type="Proteomes" id="UP000316476">
    <property type="component" value="Unassembled WGS sequence"/>
</dbReference>
<comment type="caution">
    <text evidence="3">The sequence shown here is derived from an EMBL/GenBank/DDBJ whole genome shotgun (WGS) entry which is preliminary data.</text>
</comment>
<keyword evidence="2" id="KW-0472">Membrane</keyword>
<feature type="transmembrane region" description="Helical" evidence="2">
    <location>
        <begin position="48"/>
        <end position="66"/>
    </location>
</feature>
<evidence type="ECO:0000256" key="2">
    <source>
        <dbReference type="SAM" id="Phobius"/>
    </source>
</evidence>
<evidence type="ECO:0000313" key="4">
    <source>
        <dbReference type="Proteomes" id="UP000316476"/>
    </source>
</evidence>
<dbReference type="RefSeq" id="WP_197138186.1">
    <property type="nucleotide sequence ID" value="NZ_SJPZ01000002.1"/>
</dbReference>
<evidence type="ECO:0000256" key="1">
    <source>
        <dbReference type="SAM" id="MobiDB-lite"/>
    </source>
</evidence>
<protein>
    <submittedName>
        <fullName evidence="3">Uncharacterized protein</fullName>
    </submittedName>
</protein>
<accession>A0A5C6FN94</accession>
<keyword evidence="2" id="KW-1133">Transmembrane helix</keyword>
<feature type="compositionally biased region" description="Polar residues" evidence="1">
    <location>
        <begin position="162"/>
        <end position="196"/>
    </location>
</feature>
<proteinExistence type="predicted"/>
<sequence length="206" mass="22400">MIQVVAKNPANSGRIQFDVPKPVAKAMLRLGMNFPAILSMAELDRSSLLFLGGMVMLGWVLARRTIRSRRRSVRQQREMDHATAKIRGDHSTAVPLCDAPVETQRWQVAMFDLQRELKGDLDTRIAIVQTLLRQVDERIATLQSLSPSDQTTLATPPGSGNGTQQNGAHQNGAQHSVSIPSVSSQDTDASRGTPSAASVAHLPETD</sequence>
<dbReference type="AlphaFoldDB" id="A0A5C6FN94"/>
<reference evidence="3 4" key="1">
    <citation type="submission" date="2019-02" db="EMBL/GenBank/DDBJ databases">
        <title>Deep-cultivation of Planctomycetes and their phenomic and genomic characterization uncovers novel biology.</title>
        <authorList>
            <person name="Wiegand S."/>
            <person name="Jogler M."/>
            <person name="Boedeker C."/>
            <person name="Pinto D."/>
            <person name="Vollmers J."/>
            <person name="Rivas-Marin E."/>
            <person name="Kohn T."/>
            <person name="Peeters S.H."/>
            <person name="Heuer A."/>
            <person name="Rast P."/>
            <person name="Oberbeckmann S."/>
            <person name="Bunk B."/>
            <person name="Jeske O."/>
            <person name="Meyerdierks A."/>
            <person name="Storesund J.E."/>
            <person name="Kallscheuer N."/>
            <person name="Luecker S."/>
            <person name="Lage O.M."/>
            <person name="Pohl T."/>
            <person name="Merkel B.J."/>
            <person name="Hornburger P."/>
            <person name="Mueller R.-W."/>
            <person name="Bruemmer F."/>
            <person name="Labrenz M."/>
            <person name="Spormann A.M."/>
            <person name="Op Den Camp H."/>
            <person name="Overmann J."/>
            <person name="Amann R."/>
            <person name="Jetten M.S.M."/>
            <person name="Mascher T."/>
            <person name="Medema M.H."/>
            <person name="Devos D.P."/>
            <person name="Kaster A.-K."/>
            <person name="Ovreas L."/>
            <person name="Rohde M."/>
            <person name="Galperin M.Y."/>
            <person name="Jogler C."/>
        </authorList>
    </citation>
    <scope>NUCLEOTIDE SEQUENCE [LARGE SCALE GENOMIC DNA]</scope>
    <source>
        <strain evidence="3 4">V7</strain>
    </source>
</reference>
<name>A0A5C6FN94_9PLAN</name>
<evidence type="ECO:0000313" key="3">
    <source>
        <dbReference type="EMBL" id="TWU62899.1"/>
    </source>
</evidence>
<organism evidence="3 4">
    <name type="scientific">Crateriforma conspicua</name>
    <dbReference type="NCBI Taxonomy" id="2527996"/>
    <lineage>
        <taxon>Bacteria</taxon>
        <taxon>Pseudomonadati</taxon>
        <taxon>Planctomycetota</taxon>
        <taxon>Planctomycetia</taxon>
        <taxon>Planctomycetales</taxon>
        <taxon>Planctomycetaceae</taxon>
        <taxon>Crateriforma</taxon>
    </lineage>
</organism>
<feature type="region of interest" description="Disordered" evidence="1">
    <location>
        <begin position="146"/>
        <end position="206"/>
    </location>
</feature>